<evidence type="ECO:0000256" key="1">
    <source>
        <dbReference type="ARBA" id="ARBA00022729"/>
    </source>
</evidence>
<dbReference type="Gene3D" id="2.60.40.10">
    <property type="entry name" value="Immunoglobulins"/>
    <property type="match status" value="2"/>
</dbReference>
<keyword evidence="2" id="KW-1015">Disulfide bond</keyword>
<dbReference type="EMBL" id="CACRXK020000024">
    <property type="protein sequence ID" value="CAB3976997.1"/>
    <property type="molecule type" value="Genomic_DNA"/>
</dbReference>
<dbReference type="InterPro" id="IPR013783">
    <property type="entry name" value="Ig-like_fold"/>
</dbReference>
<organism evidence="5 6">
    <name type="scientific">Paramuricea clavata</name>
    <name type="common">Red gorgonian</name>
    <name type="synonym">Violescent sea-whip</name>
    <dbReference type="NCBI Taxonomy" id="317549"/>
    <lineage>
        <taxon>Eukaryota</taxon>
        <taxon>Metazoa</taxon>
        <taxon>Cnidaria</taxon>
        <taxon>Anthozoa</taxon>
        <taxon>Octocorallia</taxon>
        <taxon>Malacalcyonacea</taxon>
        <taxon>Plexauridae</taxon>
        <taxon>Paramuricea</taxon>
    </lineage>
</organism>
<dbReference type="InterPro" id="IPR052598">
    <property type="entry name" value="IgSF_CEA-related"/>
</dbReference>
<dbReference type="Proteomes" id="UP001152795">
    <property type="component" value="Unassembled WGS sequence"/>
</dbReference>
<dbReference type="SUPFAM" id="SSF48726">
    <property type="entry name" value="Immunoglobulin"/>
    <property type="match status" value="2"/>
</dbReference>
<accession>A0A6S7FHS4</accession>
<evidence type="ECO:0000313" key="6">
    <source>
        <dbReference type="Proteomes" id="UP001152795"/>
    </source>
</evidence>
<keyword evidence="3" id="KW-0325">Glycoprotein</keyword>
<dbReference type="SMART" id="SM00408">
    <property type="entry name" value="IGc2"/>
    <property type="match status" value="2"/>
</dbReference>
<name>A0A6S7FHS4_PARCT</name>
<proteinExistence type="predicted"/>
<evidence type="ECO:0000256" key="3">
    <source>
        <dbReference type="ARBA" id="ARBA00023180"/>
    </source>
</evidence>
<keyword evidence="1" id="KW-0732">Signal</keyword>
<dbReference type="InterPro" id="IPR007110">
    <property type="entry name" value="Ig-like_dom"/>
</dbReference>
<dbReference type="AlphaFoldDB" id="A0A6S7FHS4"/>
<evidence type="ECO:0000256" key="2">
    <source>
        <dbReference type="ARBA" id="ARBA00023157"/>
    </source>
</evidence>
<evidence type="ECO:0000256" key="4">
    <source>
        <dbReference type="ARBA" id="ARBA00023319"/>
    </source>
</evidence>
<dbReference type="Pfam" id="PF13927">
    <property type="entry name" value="Ig_3"/>
    <property type="match status" value="2"/>
</dbReference>
<evidence type="ECO:0000313" key="5">
    <source>
        <dbReference type="EMBL" id="CAB3976997.1"/>
    </source>
</evidence>
<keyword evidence="6" id="KW-1185">Reference proteome</keyword>
<dbReference type="InterPro" id="IPR036179">
    <property type="entry name" value="Ig-like_dom_sf"/>
</dbReference>
<dbReference type="PROSITE" id="PS50835">
    <property type="entry name" value="IG_LIKE"/>
    <property type="match status" value="2"/>
</dbReference>
<gene>
    <name evidence="5" type="ORF">PACLA_8A078982</name>
</gene>
<dbReference type="SMART" id="SM00409">
    <property type="entry name" value="IG"/>
    <property type="match status" value="3"/>
</dbReference>
<dbReference type="InterPro" id="IPR003598">
    <property type="entry name" value="Ig_sub2"/>
</dbReference>
<dbReference type="PANTHER" id="PTHR44337:SF8">
    <property type="entry name" value="IMMUNOGLOBULIN SUBTYPE DOMAIN-CONTAINING PROTEIN"/>
    <property type="match status" value="1"/>
</dbReference>
<dbReference type="PANTHER" id="PTHR44337">
    <property type="entry name" value="CARCINOEMBRYONIC ANTIGEN-RELATED CELL ADHESION MOLECULE 8"/>
    <property type="match status" value="1"/>
</dbReference>
<keyword evidence="4" id="KW-0393">Immunoglobulin domain</keyword>
<dbReference type="CDD" id="cd00096">
    <property type="entry name" value="Ig"/>
    <property type="match status" value="1"/>
</dbReference>
<dbReference type="OrthoDB" id="5989357at2759"/>
<dbReference type="InterPro" id="IPR003599">
    <property type="entry name" value="Ig_sub"/>
</dbReference>
<comment type="caution">
    <text evidence="5">The sequence shown here is derived from an EMBL/GenBank/DDBJ whole genome shotgun (WGS) entry which is preliminary data.</text>
</comment>
<reference evidence="5" key="1">
    <citation type="submission" date="2020-04" db="EMBL/GenBank/DDBJ databases">
        <authorList>
            <person name="Alioto T."/>
            <person name="Alioto T."/>
            <person name="Gomez Garrido J."/>
        </authorList>
    </citation>
    <scope>NUCLEOTIDE SEQUENCE</scope>
    <source>
        <strain evidence="5">A484AB</strain>
    </source>
</reference>
<sequence length="430" mass="47847">MAILFALNLLPFPSCEGKITSPPDGTRLTFLPGSTERIQWTFDDDISLSVKRRRFRRSWYFTSSDGSQRERLITTIYLDREPRILNTTLPGVAIEKPATLVLKNIDLKNNGTYRFQLVVSSPQSKPAVTTSHEVVVFIAVTPTVTLSCSSSIIVNEGDDFTCVCRGEGGNPPANVTWYKDDVQIGGTGKEERTLTLSNVDGTDSGQYKCMAQSHINATDEKSIEVKVRLYFKPNKTAITSPDTAVVGKKVIITCESDGLPEPSYTIIHNDTEVSSKKTHTISEVKRSDAGLYQCVAANKLGSNSKSHCLAVVGEPAACKKVDCESSAETVVVVWHIVVTLVSGIIIGILFSYIVWSSHRRWFRSRKPERNPETNTTAADTTYQELNLTQMNKENNYQSLRLNIASNDEESTYTELNKTRDEENYYQSLTN</sequence>
<protein>
    <submittedName>
        <fullName evidence="5">Opioid-binding cell adhesion molecule homolog isoform X9</fullName>
    </submittedName>
</protein>